<proteinExistence type="predicted"/>
<accession>A0AA39MKT7</accession>
<dbReference type="Proteomes" id="UP001175226">
    <property type="component" value="Unassembled WGS sequence"/>
</dbReference>
<dbReference type="EMBL" id="JAUEPT010000051">
    <property type="protein sequence ID" value="KAK0437075.1"/>
    <property type="molecule type" value="Genomic_DNA"/>
</dbReference>
<dbReference type="AlphaFoldDB" id="A0AA39MKT7"/>
<organism evidence="1 2">
    <name type="scientific">Armillaria borealis</name>
    <dbReference type="NCBI Taxonomy" id="47425"/>
    <lineage>
        <taxon>Eukaryota</taxon>
        <taxon>Fungi</taxon>
        <taxon>Dikarya</taxon>
        <taxon>Basidiomycota</taxon>
        <taxon>Agaricomycotina</taxon>
        <taxon>Agaricomycetes</taxon>
        <taxon>Agaricomycetidae</taxon>
        <taxon>Agaricales</taxon>
        <taxon>Marasmiineae</taxon>
        <taxon>Physalacriaceae</taxon>
        <taxon>Armillaria</taxon>
    </lineage>
</organism>
<comment type="caution">
    <text evidence="1">The sequence shown here is derived from an EMBL/GenBank/DDBJ whole genome shotgun (WGS) entry which is preliminary data.</text>
</comment>
<keyword evidence="2" id="KW-1185">Reference proteome</keyword>
<reference evidence="1" key="1">
    <citation type="submission" date="2023-06" db="EMBL/GenBank/DDBJ databases">
        <authorList>
            <consortium name="Lawrence Berkeley National Laboratory"/>
            <person name="Ahrendt S."/>
            <person name="Sahu N."/>
            <person name="Indic B."/>
            <person name="Wong-Bajracharya J."/>
            <person name="Merenyi Z."/>
            <person name="Ke H.-M."/>
            <person name="Monk M."/>
            <person name="Kocsube S."/>
            <person name="Drula E."/>
            <person name="Lipzen A."/>
            <person name="Balint B."/>
            <person name="Henrissat B."/>
            <person name="Andreopoulos B."/>
            <person name="Martin F.M."/>
            <person name="Harder C.B."/>
            <person name="Rigling D."/>
            <person name="Ford K.L."/>
            <person name="Foster G.D."/>
            <person name="Pangilinan J."/>
            <person name="Papanicolaou A."/>
            <person name="Barry K."/>
            <person name="LaButti K."/>
            <person name="Viragh M."/>
            <person name="Koriabine M."/>
            <person name="Yan M."/>
            <person name="Riley R."/>
            <person name="Champramary S."/>
            <person name="Plett K.L."/>
            <person name="Tsai I.J."/>
            <person name="Slot J."/>
            <person name="Sipos G."/>
            <person name="Plett J."/>
            <person name="Nagy L.G."/>
            <person name="Grigoriev I.V."/>
        </authorList>
    </citation>
    <scope>NUCLEOTIDE SEQUENCE</scope>
    <source>
        <strain evidence="1">FPL87.14</strain>
    </source>
</reference>
<gene>
    <name evidence="1" type="ORF">EV421DRAFT_1671298</name>
</gene>
<name>A0AA39MKT7_9AGAR</name>
<evidence type="ECO:0000313" key="1">
    <source>
        <dbReference type="EMBL" id="KAK0437075.1"/>
    </source>
</evidence>
<protein>
    <recommendedName>
        <fullName evidence="3">HTH CENPB-type domain-containing protein</fullName>
    </recommendedName>
</protein>
<feature type="non-terminal residue" evidence="1">
    <location>
        <position position="139"/>
    </location>
</feature>
<sequence length="139" mass="15677">AKSLAQKTREAHKAHDLLMACAIALYQQEQQKSVHEKRKGLQTICKVVEIEHRKVTGKSITLNHNTLQNLANGGRSKANFNATKAWLTQAEEKNIVGIVKEYGEWRFPVTHRRLKELVDEVCQTRLGDNFPVGGVGVNY</sequence>
<evidence type="ECO:0000313" key="2">
    <source>
        <dbReference type="Proteomes" id="UP001175226"/>
    </source>
</evidence>
<feature type="non-terminal residue" evidence="1">
    <location>
        <position position="1"/>
    </location>
</feature>
<evidence type="ECO:0008006" key="3">
    <source>
        <dbReference type="Google" id="ProtNLM"/>
    </source>
</evidence>